<accession>A0A5B7CFQ4</accession>
<dbReference type="EMBL" id="VSRR010000023">
    <property type="protein sequence ID" value="MPC08267.1"/>
    <property type="molecule type" value="Genomic_DNA"/>
</dbReference>
<comment type="caution">
    <text evidence="2">The sequence shown here is derived from an EMBL/GenBank/DDBJ whole genome shotgun (WGS) entry which is preliminary data.</text>
</comment>
<evidence type="ECO:0000313" key="3">
    <source>
        <dbReference type="Proteomes" id="UP000324222"/>
    </source>
</evidence>
<feature type="region of interest" description="Disordered" evidence="1">
    <location>
        <begin position="114"/>
        <end position="145"/>
    </location>
</feature>
<proteinExistence type="predicted"/>
<sequence>MMVAHSRPPNHTVTCLSAPPLNKRGRTQKLGKCSQTSYTVPWNNKPVAPHHHGLTSSKPATQKGGQNSQTETLEHPEQPSNTRLKTVSGPQEQTCLPRLKTGWLLAFSARHNKMAGTEKGEGDHTTEQPEARARGPPYDTKKIIN</sequence>
<organism evidence="2 3">
    <name type="scientific">Portunus trituberculatus</name>
    <name type="common">Swimming crab</name>
    <name type="synonym">Neptunus trituberculatus</name>
    <dbReference type="NCBI Taxonomy" id="210409"/>
    <lineage>
        <taxon>Eukaryota</taxon>
        <taxon>Metazoa</taxon>
        <taxon>Ecdysozoa</taxon>
        <taxon>Arthropoda</taxon>
        <taxon>Crustacea</taxon>
        <taxon>Multicrustacea</taxon>
        <taxon>Malacostraca</taxon>
        <taxon>Eumalacostraca</taxon>
        <taxon>Eucarida</taxon>
        <taxon>Decapoda</taxon>
        <taxon>Pleocyemata</taxon>
        <taxon>Brachyura</taxon>
        <taxon>Eubrachyura</taxon>
        <taxon>Portunoidea</taxon>
        <taxon>Portunidae</taxon>
        <taxon>Portuninae</taxon>
        <taxon>Portunus</taxon>
    </lineage>
</organism>
<evidence type="ECO:0000256" key="1">
    <source>
        <dbReference type="SAM" id="MobiDB-lite"/>
    </source>
</evidence>
<feature type="compositionally biased region" description="Polar residues" evidence="1">
    <location>
        <begin position="78"/>
        <end position="94"/>
    </location>
</feature>
<feature type="compositionally biased region" description="Polar residues" evidence="1">
    <location>
        <begin position="54"/>
        <end position="71"/>
    </location>
</feature>
<gene>
    <name evidence="2" type="ORF">E2C01_000848</name>
</gene>
<dbReference type="Proteomes" id="UP000324222">
    <property type="component" value="Unassembled WGS sequence"/>
</dbReference>
<feature type="compositionally biased region" description="Polar residues" evidence="1">
    <location>
        <begin position="33"/>
        <end position="42"/>
    </location>
</feature>
<keyword evidence="3" id="KW-1185">Reference proteome</keyword>
<reference evidence="2 3" key="1">
    <citation type="submission" date="2019-05" db="EMBL/GenBank/DDBJ databases">
        <title>Another draft genome of Portunus trituberculatus and its Hox gene families provides insights of decapod evolution.</title>
        <authorList>
            <person name="Jeong J.-H."/>
            <person name="Song I."/>
            <person name="Kim S."/>
            <person name="Choi T."/>
            <person name="Kim D."/>
            <person name="Ryu S."/>
            <person name="Kim W."/>
        </authorList>
    </citation>
    <scope>NUCLEOTIDE SEQUENCE [LARGE SCALE GENOMIC DNA]</scope>
    <source>
        <tissue evidence="2">Muscle</tissue>
    </source>
</reference>
<feature type="region of interest" description="Disordered" evidence="1">
    <location>
        <begin position="1"/>
        <end position="96"/>
    </location>
</feature>
<name>A0A5B7CFQ4_PORTR</name>
<dbReference type="AlphaFoldDB" id="A0A5B7CFQ4"/>
<feature type="compositionally biased region" description="Basic and acidic residues" evidence="1">
    <location>
        <begin position="116"/>
        <end position="145"/>
    </location>
</feature>
<evidence type="ECO:0000313" key="2">
    <source>
        <dbReference type="EMBL" id="MPC08267.1"/>
    </source>
</evidence>
<protein>
    <submittedName>
        <fullName evidence="2">Uncharacterized protein</fullName>
    </submittedName>
</protein>